<dbReference type="EMBL" id="BTSX01000003">
    <property type="protein sequence ID" value="GMS91258.1"/>
    <property type="molecule type" value="Genomic_DNA"/>
</dbReference>
<dbReference type="Proteomes" id="UP001432027">
    <property type="component" value="Unassembled WGS sequence"/>
</dbReference>
<keyword evidence="4" id="KW-1185">Reference proteome</keyword>
<evidence type="ECO:0000313" key="4">
    <source>
        <dbReference type="Proteomes" id="UP001432027"/>
    </source>
</evidence>
<gene>
    <name evidence="1" type="ORF">PENTCL1PPCAC_13433</name>
    <name evidence="2" type="ORF">PENTCL1PPCAC_14073</name>
    <name evidence="3" type="ORF">PENTCL1PPCAC_14950</name>
</gene>
<feature type="non-terminal residue" evidence="1">
    <location>
        <position position="1"/>
    </location>
</feature>
<evidence type="ECO:0000313" key="1">
    <source>
        <dbReference type="EMBL" id="GMS91258.1"/>
    </source>
</evidence>
<reference evidence="1" key="1">
    <citation type="submission" date="2023-10" db="EMBL/GenBank/DDBJ databases">
        <title>Genome assembly of Pristionchus species.</title>
        <authorList>
            <person name="Yoshida K."/>
            <person name="Sommer R.J."/>
        </authorList>
    </citation>
    <scope>NUCLEOTIDE SEQUENCE</scope>
    <source>
        <strain evidence="1">RS0144</strain>
    </source>
</reference>
<comment type="caution">
    <text evidence="1">The sequence shown here is derived from an EMBL/GenBank/DDBJ whole genome shotgun (WGS) entry which is preliminary data.</text>
</comment>
<evidence type="ECO:0000313" key="3">
    <source>
        <dbReference type="EMBL" id="GMS92775.1"/>
    </source>
</evidence>
<evidence type="ECO:0000313" key="2">
    <source>
        <dbReference type="EMBL" id="GMS91898.1"/>
    </source>
</evidence>
<proteinExistence type="predicted"/>
<feature type="non-terminal residue" evidence="1">
    <location>
        <position position="139"/>
    </location>
</feature>
<dbReference type="EMBL" id="BTSX01000004">
    <property type="protein sequence ID" value="GMS92775.1"/>
    <property type="molecule type" value="Genomic_DNA"/>
</dbReference>
<sequence>SNKGNHKVAAYRLPTDPDIILTFQYKESIDPATTPEASRRYKYICTSCHRSKENGTRCTVKVYFPNAAECEFLSDPADSDRHRCDWNSDEKCKSVNVLSSKLAKSMSIENAEYSKLGHVKKPARVQKEGNATIVNRMGN</sequence>
<organism evidence="1 4">
    <name type="scientific">Pristionchus entomophagus</name>
    <dbReference type="NCBI Taxonomy" id="358040"/>
    <lineage>
        <taxon>Eukaryota</taxon>
        <taxon>Metazoa</taxon>
        <taxon>Ecdysozoa</taxon>
        <taxon>Nematoda</taxon>
        <taxon>Chromadorea</taxon>
        <taxon>Rhabditida</taxon>
        <taxon>Rhabditina</taxon>
        <taxon>Diplogasteromorpha</taxon>
        <taxon>Diplogasteroidea</taxon>
        <taxon>Neodiplogasteridae</taxon>
        <taxon>Pristionchus</taxon>
    </lineage>
</organism>
<accession>A0AAV5TEE9</accession>
<name>A0AAV5TEE9_9BILA</name>
<protein>
    <submittedName>
        <fullName evidence="1">Uncharacterized protein</fullName>
    </submittedName>
</protein>
<dbReference type="AlphaFoldDB" id="A0AAV5TEE9"/>
<dbReference type="EMBL" id="BTSX01000004">
    <property type="protein sequence ID" value="GMS91898.1"/>
    <property type="molecule type" value="Genomic_DNA"/>
</dbReference>